<evidence type="ECO:0000313" key="2">
    <source>
        <dbReference type="WBParaSite" id="ES5_v2.g11086.t1"/>
    </source>
</evidence>
<sequence>MNNEEHRAVQIIEHVSPGKFEAKKKELQEIYGKKDLVGIPLVVLCIAGAARQGKNPTQPWQINDATSLSGFKFCEGEDRTTLGIWVWNHIFIIQQEDGTKVGVSLMDSQGTFDNNTSYQDCSTIFAMPCLFSSIMCYNVFNDLQEDKLNDLAAFVDHARTVNDNLGGTGKLFQDLVFIIRDFRHKKYLDDEQGGQIYIEKVLGDVQVKELQQLRDGLNSSYERKFGFVFYKPGDKVEYGTTTEVVDINPKFVYRAKEMVETLLPPFELQVKRVGPSIMYCQDMCDYILLCVRCFNDNQEFAPKAVLAVNRVFLTNLEVGRASKSYDSLMKKAFVNCETGYSEEKLDGFHNKFFGQVQDDIVARVHNEVFLAELAEKCDEEIKRIFITYKEKNELLVEQEKKRVQMIEEKRRHEENLARQKAEAVAKLEQEKMEHERK</sequence>
<organism evidence="1 2">
    <name type="scientific">Panagrolaimus sp. ES5</name>
    <dbReference type="NCBI Taxonomy" id="591445"/>
    <lineage>
        <taxon>Eukaryota</taxon>
        <taxon>Metazoa</taxon>
        <taxon>Ecdysozoa</taxon>
        <taxon>Nematoda</taxon>
        <taxon>Chromadorea</taxon>
        <taxon>Rhabditida</taxon>
        <taxon>Tylenchina</taxon>
        <taxon>Panagrolaimomorpha</taxon>
        <taxon>Panagrolaimoidea</taxon>
        <taxon>Panagrolaimidae</taxon>
        <taxon>Panagrolaimus</taxon>
    </lineage>
</organism>
<proteinExistence type="predicted"/>
<dbReference type="Proteomes" id="UP000887579">
    <property type="component" value="Unplaced"/>
</dbReference>
<evidence type="ECO:0000313" key="1">
    <source>
        <dbReference type="Proteomes" id="UP000887579"/>
    </source>
</evidence>
<protein>
    <submittedName>
        <fullName evidence="2">Guanylate-binding protein N-terminal domain-containing protein</fullName>
    </submittedName>
</protein>
<name>A0AC34F2F3_9BILA</name>
<reference evidence="2" key="1">
    <citation type="submission" date="2022-11" db="UniProtKB">
        <authorList>
            <consortium name="WormBaseParasite"/>
        </authorList>
    </citation>
    <scope>IDENTIFICATION</scope>
</reference>
<dbReference type="WBParaSite" id="ES5_v2.g11086.t1">
    <property type="protein sequence ID" value="ES5_v2.g11086.t1"/>
    <property type="gene ID" value="ES5_v2.g11086"/>
</dbReference>
<accession>A0AC34F2F3</accession>